<dbReference type="AlphaFoldDB" id="A0A6I4P5Q7"/>
<reference evidence="1 2" key="1">
    <citation type="submission" date="2019-12" db="EMBL/GenBank/DDBJ databases">
        <authorList>
            <person name="Kim Y.S."/>
        </authorList>
    </citation>
    <scope>NUCLEOTIDE SEQUENCE [LARGE SCALE GENOMIC DNA]</scope>
    <source>
        <strain evidence="1 2">MMS17-SY077</strain>
    </source>
</reference>
<gene>
    <name evidence="1" type="ORF">GB864_17910</name>
</gene>
<dbReference type="RefSeq" id="WP_160427045.1">
    <property type="nucleotide sequence ID" value="NZ_WSTA01000145.1"/>
</dbReference>
<proteinExistence type="predicted"/>
<sequence>MAELQFGPIDVYAVGFPGAELDDRVLAAIGALVDKGEVRLLDLLVVRKDEDGAVTAVEFEELAGKLEVDVVELAGAGLVGDEDVDALAAELPPGSSGAILAIELLWAKQLASEFVESGGVVLAYDRVPAEVVNEVFADAVDD</sequence>
<protein>
    <recommendedName>
        <fullName evidence="3">DUF1269 domain-containing protein</fullName>
    </recommendedName>
</protein>
<dbReference type="Pfam" id="PF19850">
    <property type="entry name" value="DUF6325"/>
    <property type="match status" value="1"/>
</dbReference>
<name>A0A6I4P5Q7_9MICO</name>
<evidence type="ECO:0000313" key="2">
    <source>
        <dbReference type="Proteomes" id="UP000438182"/>
    </source>
</evidence>
<dbReference type="InterPro" id="IPR046288">
    <property type="entry name" value="DUF6325"/>
</dbReference>
<dbReference type="Proteomes" id="UP000438182">
    <property type="component" value="Unassembled WGS sequence"/>
</dbReference>
<comment type="caution">
    <text evidence="1">The sequence shown here is derived from an EMBL/GenBank/DDBJ whole genome shotgun (WGS) entry which is preliminary data.</text>
</comment>
<evidence type="ECO:0008006" key="3">
    <source>
        <dbReference type="Google" id="ProtNLM"/>
    </source>
</evidence>
<organism evidence="1 2">
    <name type="scientific">Agromyces seonyuensis</name>
    <dbReference type="NCBI Taxonomy" id="2662446"/>
    <lineage>
        <taxon>Bacteria</taxon>
        <taxon>Bacillati</taxon>
        <taxon>Actinomycetota</taxon>
        <taxon>Actinomycetes</taxon>
        <taxon>Micrococcales</taxon>
        <taxon>Microbacteriaceae</taxon>
        <taxon>Agromyces</taxon>
    </lineage>
</organism>
<accession>A0A6I4P5Q7</accession>
<dbReference type="EMBL" id="WSTA01000145">
    <property type="protein sequence ID" value="MWC00416.1"/>
    <property type="molecule type" value="Genomic_DNA"/>
</dbReference>
<keyword evidence="2" id="KW-1185">Reference proteome</keyword>
<evidence type="ECO:0000313" key="1">
    <source>
        <dbReference type="EMBL" id="MWC00416.1"/>
    </source>
</evidence>